<dbReference type="SUPFAM" id="SSF49401">
    <property type="entry name" value="Bacterial adhesins"/>
    <property type="match status" value="2"/>
</dbReference>
<organism evidence="3 4">
    <name type="scientific">Bifidobacterium criceti</name>
    <dbReference type="NCBI Taxonomy" id="1960969"/>
    <lineage>
        <taxon>Bacteria</taxon>
        <taxon>Bacillati</taxon>
        <taxon>Actinomycetota</taxon>
        <taxon>Actinomycetes</taxon>
        <taxon>Bifidobacteriales</taxon>
        <taxon>Bifidobacteriaceae</taxon>
        <taxon>Bifidobacterium</taxon>
    </lineage>
</organism>
<dbReference type="RefSeq" id="WP_095614772.1">
    <property type="nucleotide sequence ID" value="NZ_MVOH01000007.1"/>
</dbReference>
<evidence type="ECO:0000313" key="4">
    <source>
        <dbReference type="Proteomes" id="UP000218399"/>
    </source>
</evidence>
<keyword evidence="2" id="KW-0472">Membrane</keyword>
<reference evidence="3 4" key="1">
    <citation type="journal article" date="2017" name="ISME J.">
        <title>Unveiling bifidobacterial biogeography across the mammalian branch of the tree of life.</title>
        <authorList>
            <person name="Milani C."/>
            <person name="Mangifesta M."/>
            <person name="Mancabelli L."/>
            <person name="Lugli G.A."/>
            <person name="James K."/>
            <person name="Duranti S."/>
            <person name="Turroni F."/>
            <person name="Ferrario C."/>
            <person name="Ossiprandi M.C."/>
            <person name="van Sinderen D."/>
            <person name="Ventura M."/>
        </authorList>
    </citation>
    <scope>NUCLEOTIDE SEQUENCE [LARGE SCALE GENOMIC DNA]</scope>
    <source>
        <strain evidence="4">Ham19E</strain>
    </source>
</reference>
<evidence type="ECO:0000256" key="1">
    <source>
        <dbReference type="SAM" id="MobiDB-lite"/>
    </source>
</evidence>
<gene>
    <name evidence="3" type="ORF">B1526_0744</name>
</gene>
<feature type="transmembrane region" description="Helical" evidence="2">
    <location>
        <begin position="26"/>
        <end position="47"/>
    </location>
</feature>
<comment type="caution">
    <text evidence="3">The sequence shown here is derived from an EMBL/GenBank/DDBJ whole genome shotgun (WGS) entry which is preliminary data.</text>
</comment>
<name>A0A2A2EGC2_9BIFI</name>
<dbReference type="AlphaFoldDB" id="A0A2A2EGC2"/>
<keyword evidence="4" id="KW-1185">Reference proteome</keyword>
<dbReference type="Gene3D" id="2.60.40.740">
    <property type="match status" value="1"/>
</dbReference>
<keyword evidence="2" id="KW-0812">Transmembrane</keyword>
<sequence length="660" mass="72991">MGGRRGAFAHNHVAAYRRALTSVEGAVLAIILVLIMGVITPLAASAVTDGYMDATGNTSKVTVELKATVRDGNGAETQQTFKGDDLNNIGNVVPDKDMSFYVDVHLGDDAVVKGDGTKNLKWEYPFGIPAAMVKDQSEINEVHTVREGGRTVATVTLRKDAQGKLYLQVEFDEEYAKDKNSDFFFSYNLRAIFRDELIPDGGTMSWEFPGVGTTITVQREAASMSGSKSCNWKGSSQTDLTCTVRLNASGDVKNFKFEDTHGANLRITSNMTARYESGAKDDTEARAAADKMNEQFQNGGTTLDFGNDKLPKGTYVITYDTRIDVPQGTNLEQFEYRNASNTAKWNWGGNKGGESTYTPSFHKLNINWINKNGELQSETVEDGKKVKVKQIKWTVKFNDGGDKGNLRGRTFEDILDDTQTFTGTASIRVDDGQEMSAADFVAQHPEMEGLFPVQGAKGTHGFTFPDNDDYNKYEVIYCTTVADDGINDPSDTKYENTITFDCAPLGCEEWQQEKDASVTKPAPGGNTPVEPDNPDDPQYEEPRFSKTVGEPRQIGGRSTYIVPWTLEYTPPASDQDPDNNPQGSVRKLHLYEDWVRASLRNTTPLILSGRMLRLMHASCRMGRGIRKVSSKRTCPSTTVRIPMTCMTAPQRSRSLMIRTM</sequence>
<accession>A0A2A2EGC2</accession>
<keyword evidence="2" id="KW-1133">Transmembrane helix</keyword>
<dbReference type="EMBL" id="MVOH01000007">
    <property type="protein sequence ID" value="PAU68030.1"/>
    <property type="molecule type" value="Genomic_DNA"/>
</dbReference>
<evidence type="ECO:0000313" key="3">
    <source>
        <dbReference type="EMBL" id="PAU68030.1"/>
    </source>
</evidence>
<evidence type="ECO:0000256" key="2">
    <source>
        <dbReference type="SAM" id="Phobius"/>
    </source>
</evidence>
<feature type="region of interest" description="Disordered" evidence="1">
    <location>
        <begin position="511"/>
        <end position="553"/>
    </location>
</feature>
<proteinExistence type="predicted"/>
<dbReference type="Proteomes" id="UP000218399">
    <property type="component" value="Unassembled WGS sequence"/>
</dbReference>
<protein>
    <submittedName>
        <fullName evidence="3">Uncharacterized protein</fullName>
    </submittedName>
</protein>
<dbReference type="OrthoDB" id="3221951at2"/>
<dbReference type="InterPro" id="IPR008966">
    <property type="entry name" value="Adhesion_dom_sf"/>
</dbReference>